<organism evidence="8 9">
    <name type="scientific">Taphrina deformans (strain PYCC 5710 / ATCC 11124 / CBS 356.35 / IMI 108563 / JCM 9778 / NBRC 8474)</name>
    <name type="common">Peach leaf curl fungus</name>
    <name type="synonym">Lalaria deformans</name>
    <dbReference type="NCBI Taxonomy" id="1097556"/>
    <lineage>
        <taxon>Eukaryota</taxon>
        <taxon>Fungi</taxon>
        <taxon>Dikarya</taxon>
        <taxon>Ascomycota</taxon>
        <taxon>Taphrinomycotina</taxon>
        <taxon>Taphrinomycetes</taxon>
        <taxon>Taphrinales</taxon>
        <taxon>Taphrinaceae</taxon>
        <taxon>Taphrina</taxon>
    </lineage>
</organism>
<dbReference type="STRING" id="1097556.R4XFW8"/>
<dbReference type="Pfam" id="PF01490">
    <property type="entry name" value="Aa_trans"/>
    <property type="match status" value="1"/>
</dbReference>
<feature type="transmembrane region" description="Helical" evidence="6">
    <location>
        <begin position="244"/>
        <end position="264"/>
    </location>
</feature>
<dbReference type="AlphaFoldDB" id="R4XFW8"/>
<evidence type="ECO:0000256" key="4">
    <source>
        <dbReference type="ARBA" id="ARBA00023136"/>
    </source>
</evidence>
<comment type="caution">
    <text evidence="8">The sequence shown here is derived from an EMBL/GenBank/DDBJ whole genome shotgun (WGS) entry which is preliminary data.</text>
</comment>
<feature type="transmembrane region" description="Helical" evidence="6">
    <location>
        <begin position="206"/>
        <end position="232"/>
    </location>
</feature>
<keyword evidence="4 6" id="KW-0472">Membrane</keyword>
<comment type="subcellular location">
    <subcellularLocation>
        <location evidence="1">Membrane</location>
    </subcellularLocation>
</comment>
<keyword evidence="2 6" id="KW-0812">Transmembrane</keyword>
<dbReference type="EMBL" id="CAHR02000303">
    <property type="protein sequence ID" value="CCG84771.1"/>
    <property type="molecule type" value="Genomic_DNA"/>
</dbReference>
<dbReference type="OrthoDB" id="40134at2759"/>
<sequence>MSDVALVELPREGFEARSPDQGSQSKGGAMVAGAEEMTNDAIQGRQPESFSAYLYYADRAPDSAQQENRIQLDDQQQSTLVPEAAATRSSNLSRHLVGYGVSGTEHDQANRAVKTATWMSAFYLLTTDVLGPYSVPFAIAQLGYGTGVILFTIMMLCAAYSAWILWKLFLKLDSREYPVINYGDLAYKIFGQAARIGCSSLQALQLWFNVGVIILVCFSVLALIWAIVGMCLGQIKTLQRFRLLASFSIWLNVICLAVIMAIVVRSAPNYKVRVQKSSSTALSATIEHMNKEL</sequence>
<keyword evidence="3 6" id="KW-1133">Transmembrane helix</keyword>
<proteinExistence type="predicted"/>
<dbReference type="InterPro" id="IPR013057">
    <property type="entry name" value="AA_transpt_TM"/>
</dbReference>
<evidence type="ECO:0000256" key="5">
    <source>
        <dbReference type="SAM" id="MobiDB-lite"/>
    </source>
</evidence>
<protein>
    <recommendedName>
        <fullName evidence="7">Amino acid transporter transmembrane domain-containing protein</fullName>
    </recommendedName>
</protein>
<dbReference type="eggNOG" id="ENOG502QURM">
    <property type="taxonomic scope" value="Eukaryota"/>
</dbReference>
<feature type="transmembrane region" description="Helical" evidence="6">
    <location>
        <begin position="142"/>
        <end position="166"/>
    </location>
</feature>
<dbReference type="Proteomes" id="UP000013776">
    <property type="component" value="Unassembled WGS sequence"/>
</dbReference>
<evidence type="ECO:0000256" key="6">
    <source>
        <dbReference type="SAM" id="Phobius"/>
    </source>
</evidence>
<accession>R4XFW8</accession>
<evidence type="ECO:0000256" key="3">
    <source>
        <dbReference type="ARBA" id="ARBA00022989"/>
    </source>
</evidence>
<feature type="compositionally biased region" description="Basic and acidic residues" evidence="5">
    <location>
        <begin position="9"/>
        <end position="18"/>
    </location>
</feature>
<evidence type="ECO:0000256" key="2">
    <source>
        <dbReference type="ARBA" id="ARBA00022692"/>
    </source>
</evidence>
<dbReference type="VEuPathDB" id="FungiDB:TAPDE_005291"/>
<evidence type="ECO:0000259" key="7">
    <source>
        <dbReference type="Pfam" id="PF01490"/>
    </source>
</evidence>
<evidence type="ECO:0000256" key="1">
    <source>
        <dbReference type="ARBA" id="ARBA00004370"/>
    </source>
</evidence>
<feature type="domain" description="Amino acid transporter transmembrane" evidence="7">
    <location>
        <begin position="115"/>
        <end position="276"/>
    </location>
</feature>
<evidence type="ECO:0000313" key="9">
    <source>
        <dbReference type="Proteomes" id="UP000013776"/>
    </source>
</evidence>
<dbReference type="GO" id="GO:0016020">
    <property type="term" value="C:membrane"/>
    <property type="evidence" value="ECO:0007669"/>
    <property type="project" value="UniProtKB-SubCell"/>
</dbReference>
<gene>
    <name evidence="8" type="ORF">TAPDE_005291</name>
</gene>
<feature type="region of interest" description="Disordered" evidence="5">
    <location>
        <begin position="1"/>
        <end position="45"/>
    </location>
</feature>
<name>R4XFW8_TAPDE</name>
<keyword evidence="9" id="KW-1185">Reference proteome</keyword>
<reference evidence="8 9" key="1">
    <citation type="journal article" date="2013" name="MBio">
        <title>Genome sequencing of the plant pathogen Taphrina deformans, the causal agent of peach leaf curl.</title>
        <authorList>
            <person name="Cisse O.H."/>
            <person name="Almeida J.M.G.C.F."/>
            <person name="Fonseca A."/>
            <person name="Kumar A.A."/>
            <person name="Salojaervi J."/>
            <person name="Overmyer K."/>
            <person name="Hauser P.M."/>
            <person name="Pagni M."/>
        </authorList>
    </citation>
    <scope>NUCLEOTIDE SEQUENCE [LARGE SCALE GENOMIC DNA]</scope>
    <source>
        <strain evidence="9">PYCC 5710 / ATCC 11124 / CBS 356.35 / IMI 108563 / JCM 9778 / NBRC 8474</strain>
    </source>
</reference>
<evidence type="ECO:0000313" key="8">
    <source>
        <dbReference type="EMBL" id="CCG84771.1"/>
    </source>
</evidence>